<keyword evidence="2" id="KW-1185">Reference proteome</keyword>
<dbReference type="RefSeq" id="WP_106511294.1">
    <property type="nucleotide sequence ID" value="NZ_PXYI01000001.1"/>
</dbReference>
<name>A0A2P7QZA0_9SPHN</name>
<accession>A0A2P7QZA0</accession>
<evidence type="ECO:0000313" key="1">
    <source>
        <dbReference type="EMBL" id="PSJ43276.1"/>
    </source>
</evidence>
<comment type="caution">
    <text evidence="1">The sequence shown here is derived from an EMBL/GenBank/DDBJ whole genome shotgun (WGS) entry which is preliminary data.</text>
</comment>
<dbReference type="AlphaFoldDB" id="A0A2P7QZA0"/>
<dbReference type="EMBL" id="PXYI01000001">
    <property type="protein sequence ID" value="PSJ43276.1"/>
    <property type="molecule type" value="Genomic_DNA"/>
</dbReference>
<sequence>MIIEMLARGGYVQESVEPDDEHHCWFVIVNKDDKEYWVRIYVFDDVTVSAEEPPRGCFAPPGPEREPPEQLLRFLWAEMEQDGRFRDFEWLSHAISGLGLVTPVGEPRPRTLAWWARMQ</sequence>
<gene>
    <name evidence="1" type="ORF">C7I55_02555</name>
</gene>
<protein>
    <submittedName>
        <fullName evidence="1">Uncharacterized protein</fullName>
    </submittedName>
</protein>
<dbReference type="Proteomes" id="UP000241167">
    <property type="component" value="Unassembled WGS sequence"/>
</dbReference>
<evidence type="ECO:0000313" key="2">
    <source>
        <dbReference type="Proteomes" id="UP000241167"/>
    </source>
</evidence>
<dbReference type="OrthoDB" id="9923665at2"/>
<reference evidence="1 2" key="1">
    <citation type="submission" date="2018-03" db="EMBL/GenBank/DDBJ databases">
        <title>The draft genome of Sphingosinicella sp. GL-C-18.</title>
        <authorList>
            <person name="Liu L."/>
            <person name="Li L."/>
            <person name="Liang L."/>
            <person name="Zhang X."/>
            <person name="Wang T."/>
        </authorList>
    </citation>
    <scope>NUCLEOTIDE SEQUENCE [LARGE SCALE GENOMIC DNA]</scope>
    <source>
        <strain evidence="1 2">GL-C-18</strain>
    </source>
</reference>
<organism evidence="1 2">
    <name type="scientific">Allosphingosinicella deserti</name>
    <dbReference type="NCBI Taxonomy" id="2116704"/>
    <lineage>
        <taxon>Bacteria</taxon>
        <taxon>Pseudomonadati</taxon>
        <taxon>Pseudomonadota</taxon>
        <taxon>Alphaproteobacteria</taxon>
        <taxon>Sphingomonadales</taxon>
        <taxon>Sphingomonadaceae</taxon>
        <taxon>Allosphingosinicella</taxon>
    </lineage>
</organism>
<proteinExistence type="predicted"/>